<evidence type="ECO:0000259" key="15">
    <source>
        <dbReference type="PROSITE" id="PS52048"/>
    </source>
</evidence>
<comment type="subcellular location">
    <subcellularLocation>
        <location evidence="2">Cytoplasm</location>
    </subcellularLocation>
</comment>
<comment type="catalytic activity">
    <reaction evidence="1">
        <text>Thiol-dependent hydrolysis of ester, thioester, amide, peptide and isopeptide bonds formed by the C-terminal Gly of ubiquitin (a 76-residue protein attached to proteins as an intracellular targeting signal).</text>
        <dbReference type="EC" id="3.4.19.12"/>
    </reaction>
</comment>
<dbReference type="PANTHER" id="PTHR10589">
    <property type="entry name" value="UBIQUITIN CARBOXYL-TERMINAL HYDROLASE"/>
    <property type="match status" value="1"/>
</dbReference>
<name>A0A6I9YIS2_9SAUR</name>
<keyword evidence="6" id="KW-0597">Phosphoprotein</keyword>
<dbReference type="KEGG" id="tsr:106550681"/>
<evidence type="ECO:0000256" key="2">
    <source>
        <dbReference type="ARBA" id="ARBA00004496"/>
    </source>
</evidence>
<dbReference type="InterPro" id="IPR001578">
    <property type="entry name" value="Peptidase_C12_UCH"/>
</dbReference>
<comment type="subunit">
    <text evidence="11">Preferentially binds diubiquitin; the interaction does not hydrolyze diubiquitin but, in vitro, inhibits the hydrolyzing activity on other substrates.</text>
</comment>
<sequence>MLLFPVTEKYEKFRMKEEETIKAKGQEVKSGVYFMKQTISNACGTIGLIHAIANNRDKIDFGKPFGLSQRLGRSVATFYLPTEKYLQGTENDSSLKKFLDESVAMN</sequence>
<evidence type="ECO:0000256" key="10">
    <source>
        <dbReference type="ARBA" id="ARBA00022807"/>
    </source>
</evidence>
<dbReference type="PANTHER" id="PTHR10589:SF24">
    <property type="entry name" value="UBIQUITIN CARBOXYL-TERMINAL HYDROLASE ISOZYME L3"/>
    <property type="match status" value="1"/>
</dbReference>
<keyword evidence="9" id="KW-0378">Hydrolase</keyword>
<dbReference type="GO" id="GO:0006511">
    <property type="term" value="P:ubiquitin-dependent protein catabolic process"/>
    <property type="evidence" value="ECO:0007669"/>
    <property type="project" value="InterPro"/>
</dbReference>
<dbReference type="Gene3D" id="3.40.532.10">
    <property type="entry name" value="Peptidase C12, ubiquitin carboxyl-terminal hydrolase"/>
    <property type="match status" value="1"/>
</dbReference>
<reference evidence="17" key="1">
    <citation type="submission" date="2025-08" db="UniProtKB">
        <authorList>
            <consortium name="RefSeq"/>
        </authorList>
    </citation>
    <scope>IDENTIFICATION</scope>
</reference>
<dbReference type="InterPro" id="IPR038765">
    <property type="entry name" value="Papain-like_cys_pep_sf"/>
</dbReference>
<dbReference type="PROSITE" id="PS00140">
    <property type="entry name" value="UCH_1"/>
    <property type="match status" value="1"/>
</dbReference>
<dbReference type="GeneID" id="106550681"/>
<protein>
    <recommendedName>
        <fullName evidence="12">Ubiquitin carboxyl-terminal hydrolase isozyme L3</fullName>
        <ecNumber evidence="4">3.4.19.12</ecNumber>
    </recommendedName>
    <alternativeName>
        <fullName evidence="13">Ubiquitin thioesterase L3</fullName>
    </alternativeName>
</protein>
<evidence type="ECO:0000256" key="9">
    <source>
        <dbReference type="ARBA" id="ARBA00022801"/>
    </source>
</evidence>
<keyword evidence="10" id="KW-0788">Thiol protease</keyword>
<accession>A0A6I9YIS2</accession>
<dbReference type="GO" id="GO:0016579">
    <property type="term" value="P:protein deubiquitination"/>
    <property type="evidence" value="ECO:0007669"/>
    <property type="project" value="TreeGrafter"/>
</dbReference>
<dbReference type="RefSeq" id="XP_013924101.1">
    <property type="nucleotide sequence ID" value="XM_014068626.1"/>
</dbReference>
<evidence type="ECO:0000256" key="12">
    <source>
        <dbReference type="ARBA" id="ARBA00068046"/>
    </source>
</evidence>
<comment type="similarity">
    <text evidence="3 14">Belongs to the peptidase C12 family.</text>
</comment>
<comment type="caution">
    <text evidence="14">Lacks conserved residue(s) required for the propagation of feature annotation.</text>
</comment>
<dbReference type="PROSITE" id="PS52048">
    <property type="entry name" value="UCH_DOMAIN"/>
    <property type="match status" value="1"/>
</dbReference>
<dbReference type="Pfam" id="PF01088">
    <property type="entry name" value="Peptidase_C12"/>
    <property type="match status" value="1"/>
</dbReference>
<dbReference type="SUPFAM" id="SSF54001">
    <property type="entry name" value="Cysteine proteinases"/>
    <property type="match status" value="1"/>
</dbReference>
<evidence type="ECO:0000256" key="5">
    <source>
        <dbReference type="ARBA" id="ARBA00022490"/>
    </source>
</evidence>
<evidence type="ECO:0000256" key="8">
    <source>
        <dbReference type="ARBA" id="ARBA00022786"/>
    </source>
</evidence>
<feature type="non-terminal residue" evidence="17">
    <location>
        <position position="106"/>
    </location>
</feature>
<feature type="domain" description="UCH catalytic" evidence="15">
    <location>
        <begin position="1"/>
        <end position="106"/>
    </location>
</feature>
<evidence type="ECO:0000256" key="11">
    <source>
        <dbReference type="ARBA" id="ARBA00062672"/>
    </source>
</evidence>
<dbReference type="GO" id="GO:0004843">
    <property type="term" value="F:cysteine-type deubiquitinase activity"/>
    <property type="evidence" value="ECO:0007669"/>
    <property type="project" value="UniProtKB-EC"/>
</dbReference>
<keyword evidence="16" id="KW-1185">Reference proteome</keyword>
<keyword evidence="7" id="KW-0645">Protease</keyword>
<evidence type="ECO:0000256" key="13">
    <source>
        <dbReference type="ARBA" id="ARBA00075123"/>
    </source>
</evidence>
<keyword evidence="8" id="KW-0833">Ubl conjugation pathway</keyword>
<evidence type="ECO:0000256" key="3">
    <source>
        <dbReference type="ARBA" id="ARBA00009326"/>
    </source>
</evidence>
<evidence type="ECO:0000256" key="7">
    <source>
        <dbReference type="ARBA" id="ARBA00022670"/>
    </source>
</evidence>
<dbReference type="EC" id="3.4.19.12" evidence="4"/>
<keyword evidence="5" id="KW-0963">Cytoplasm</keyword>
<organism evidence="16 17">
    <name type="scientific">Thamnophis sirtalis</name>
    <dbReference type="NCBI Taxonomy" id="35019"/>
    <lineage>
        <taxon>Eukaryota</taxon>
        <taxon>Metazoa</taxon>
        <taxon>Chordata</taxon>
        <taxon>Craniata</taxon>
        <taxon>Vertebrata</taxon>
        <taxon>Euteleostomi</taxon>
        <taxon>Lepidosauria</taxon>
        <taxon>Squamata</taxon>
        <taxon>Bifurcata</taxon>
        <taxon>Unidentata</taxon>
        <taxon>Episquamata</taxon>
        <taxon>Toxicofera</taxon>
        <taxon>Serpentes</taxon>
        <taxon>Colubroidea</taxon>
        <taxon>Colubridae</taxon>
        <taxon>Natricinae</taxon>
        <taxon>Thamnophis</taxon>
    </lineage>
</organism>
<dbReference type="InterPro" id="IPR057254">
    <property type="entry name" value="UCH_AS"/>
</dbReference>
<evidence type="ECO:0000256" key="6">
    <source>
        <dbReference type="ARBA" id="ARBA00022553"/>
    </source>
</evidence>
<proteinExistence type="inferred from homology"/>
<evidence type="ECO:0000256" key="1">
    <source>
        <dbReference type="ARBA" id="ARBA00000707"/>
    </source>
</evidence>
<dbReference type="GO" id="GO:0005737">
    <property type="term" value="C:cytoplasm"/>
    <property type="evidence" value="ECO:0007669"/>
    <property type="project" value="UniProtKB-SubCell"/>
</dbReference>
<evidence type="ECO:0000256" key="14">
    <source>
        <dbReference type="PROSITE-ProRule" id="PRU01393"/>
    </source>
</evidence>
<gene>
    <name evidence="17" type="primary">LOC106550681</name>
</gene>
<evidence type="ECO:0000313" key="17">
    <source>
        <dbReference type="RefSeq" id="XP_013924101.1"/>
    </source>
</evidence>
<evidence type="ECO:0000256" key="4">
    <source>
        <dbReference type="ARBA" id="ARBA00012759"/>
    </source>
</evidence>
<dbReference type="OrthoDB" id="427186at2759"/>
<dbReference type="InterPro" id="IPR036959">
    <property type="entry name" value="Peptidase_C12_UCH_sf"/>
</dbReference>
<evidence type="ECO:0000313" key="16">
    <source>
        <dbReference type="Proteomes" id="UP000504617"/>
    </source>
</evidence>
<dbReference type="Proteomes" id="UP000504617">
    <property type="component" value="Unplaced"/>
</dbReference>
<dbReference type="AlphaFoldDB" id="A0A6I9YIS2"/>